<dbReference type="SUPFAM" id="SSF53474">
    <property type="entry name" value="alpha/beta-Hydrolases"/>
    <property type="match status" value="1"/>
</dbReference>
<dbReference type="AlphaFoldDB" id="A0A9P7UWT7"/>
<evidence type="ECO:0008006" key="3">
    <source>
        <dbReference type="Google" id="ProtNLM"/>
    </source>
</evidence>
<gene>
    <name evidence="1" type="ORF">E1B28_006800</name>
</gene>
<accession>A0A9P7UWT7</accession>
<dbReference type="OrthoDB" id="5311491at2759"/>
<reference evidence="1" key="1">
    <citation type="journal article" date="2021" name="Genome Biol. Evol.">
        <title>The assembled and annotated genome of the fairy-ring fungus Marasmius oreades.</title>
        <authorList>
            <person name="Hiltunen M."/>
            <person name="Ament-Velasquez S.L."/>
            <person name="Johannesson H."/>
        </authorList>
    </citation>
    <scope>NUCLEOTIDE SEQUENCE</scope>
    <source>
        <strain evidence="1">03SP1</strain>
    </source>
</reference>
<dbReference type="Gene3D" id="3.40.50.1820">
    <property type="entry name" value="alpha/beta hydrolase"/>
    <property type="match status" value="1"/>
</dbReference>
<evidence type="ECO:0000313" key="2">
    <source>
        <dbReference type="Proteomes" id="UP001049176"/>
    </source>
</evidence>
<sequence>MKLDYQTYTLSEDIKIFFSDNGAPPNSDDYTTIVLLHGSGFNGHGLERMHDVSHSLNLRTLILNRRQYPGSTPYTDSELEDLKQGRKVFIDRIGKVMGEFLLQFIEKEKIPKASDDMKKGGIAVMTWSMGTSAMALFSDANLVPHEDYLVLEKYVKDLVCDDPPHLCFGFEVPDDIKAYDPWTDPELKTLPEKFKQFSKWVSTYFDHPNPETGKLQDMDLTTKGSSNSTIMKWSSEELQRNFNAEAAVKSEFPMYTEPMQTTLRGMTERVFYDDNLIRSYFPRLKVTVLYASQTNWHCYWGPRELQRTYDERVSKGESARPLKVYKVVGNHMLHWENPECLLKATVEGLSR</sequence>
<protein>
    <recommendedName>
        <fullName evidence="3">AB hydrolase-1 domain-containing protein</fullName>
    </recommendedName>
</protein>
<name>A0A9P7UWT7_9AGAR</name>
<dbReference type="RefSeq" id="XP_043012596.1">
    <property type="nucleotide sequence ID" value="XM_043151500.1"/>
</dbReference>
<organism evidence="1 2">
    <name type="scientific">Marasmius oreades</name>
    <name type="common">fairy-ring Marasmius</name>
    <dbReference type="NCBI Taxonomy" id="181124"/>
    <lineage>
        <taxon>Eukaryota</taxon>
        <taxon>Fungi</taxon>
        <taxon>Dikarya</taxon>
        <taxon>Basidiomycota</taxon>
        <taxon>Agaricomycotina</taxon>
        <taxon>Agaricomycetes</taxon>
        <taxon>Agaricomycetidae</taxon>
        <taxon>Agaricales</taxon>
        <taxon>Marasmiineae</taxon>
        <taxon>Marasmiaceae</taxon>
        <taxon>Marasmius</taxon>
    </lineage>
</organism>
<dbReference type="GeneID" id="66075876"/>
<evidence type="ECO:0000313" key="1">
    <source>
        <dbReference type="EMBL" id="KAG7096126.1"/>
    </source>
</evidence>
<dbReference type="InterPro" id="IPR029058">
    <property type="entry name" value="AB_hydrolase_fold"/>
</dbReference>
<dbReference type="EMBL" id="CM032183">
    <property type="protein sequence ID" value="KAG7096126.1"/>
    <property type="molecule type" value="Genomic_DNA"/>
</dbReference>
<proteinExistence type="predicted"/>
<keyword evidence="2" id="KW-1185">Reference proteome</keyword>
<dbReference type="Proteomes" id="UP001049176">
    <property type="component" value="Chromosome 3"/>
</dbReference>
<dbReference type="KEGG" id="more:E1B28_006800"/>
<comment type="caution">
    <text evidence="1">The sequence shown here is derived from an EMBL/GenBank/DDBJ whole genome shotgun (WGS) entry which is preliminary data.</text>
</comment>